<evidence type="ECO:0000313" key="1">
    <source>
        <dbReference type="EMBL" id="MBG9377082.1"/>
    </source>
</evidence>
<dbReference type="Proteomes" id="UP000628448">
    <property type="component" value="Unassembled WGS sequence"/>
</dbReference>
<protein>
    <submittedName>
        <fullName evidence="1">YtxH domain-containing protein</fullName>
    </submittedName>
</protein>
<dbReference type="PANTHER" id="PTHR35792">
    <property type="entry name" value="GENERAL STRESS PROTEIN"/>
    <property type="match status" value="1"/>
</dbReference>
<accession>A0A931GYP5</accession>
<comment type="caution">
    <text evidence="1">The sequence shown here is derived from an EMBL/GenBank/DDBJ whole genome shotgun (WGS) entry which is preliminary data.</text>
</comment>
<dbReference type="AlphaFoldDB" id="A0A931GYP5"/>
<name>A0A931GYP5_9BACT</name>
<reference evidence="1" key="1">
    <citation type="submission" date="2020-11" db="EMBL/GenBank/DDBJ databases">
        <title>Bacterial whole genome sequence for Panacibacter sp. DH6.</title>
        <authorList>
            <person name="Le V."/>
            <person name="Ko S."/>
            <person name="Ahn C.-Y."/>
            <person name="Oh H.-M."/>
        </authorList>
    </citation>
    <scope>NUCLEOTIDE SEQUENCE</scope>
    <source>
        <strain evidence="1">DH6</strain>
    </source>
</reference>
<gene>
    <name evidence="1" type="ORF">I5907_12635</name>
</gene>
<keyword evidence="2" id="KW-1185">Reference proteome</keyword>
<organism evidence="1 2">
    <name type="scientific">Panacibacter microcysteis</name>
    <dbReference type="NCBI Taxonomy" id="2793269"/>
    <lineage>
        <taxon>Bacteria</taxon>
        <taxon>Pseudomonadati</taxon>
        <taxon>Bacteroidota</taxon>
        <taxon>Chitinophagia</taxon>
        <taxon>Chitinophagales</taxon>
        <taxon>Chitinophagaceae</taxon>
        <taxon>Panacibacter</taxon>
    </lineage>
</organism>
<dbReference type="Pfam" id="PF12732">
    <property type="entry name" value="YtxH"/>
    <property type="match status" value="1"/>
</dbReference>
<dbReference type="InterPro" id="IPR052928">
    <property type="entry name" value="Desiccation-related_membrane"/>
</dbReference>
<dbReference type="RefSeq" id="WP_196991183.1">
    <property type="nucleotide sequence ID" value="NZ_JADWYR010000002.1"/>
</dbReference>
<proteinExistence type="predicted"/>
<dbReference type="InterPro" id="IPR024623">
    <property type="entry name" value="YtxH"/>
</dbReference>
<sequence length="101" mass="10916">MGAQKLLIGVLSGLVAGVAIGMLTAPASGSETRQKIADSADDVKKKLRRLRGQAADELDELKSVFESEVDGLKSDVREKVLKLIESSKKTYNHVKDEAKSF</sequence>
<dbReference type="EMBL" id="JADWYR010000002">
    <property type="protein sequence ID" value="MBG9377082.1"/>
    <property type="molecule type" value="Genomic_DNA"/>
</dbReference>
<evidence type="ECO:0000313" key="2">
    <source>
        <dbReference type="Proteomes" id="UP000628448"/>
    </source>
</evidence>
<dbReference type="SUPFAM" id="SSF58113">
    <property type="entry name" value="Apolipoprotein A-I"/>
    <property type="match status" value="1"/>
</dbReference>
<dbReference type="PANTHER" id="PTHR35792:SF1">
    <property type="entry name" value="SLL0268 PROTEIN"/>
    <property type="match status" value="1"/>
</dbReference>